<accession>N1PJW7</accession>
<dbReference type="AlphaFoldDB" id="N1PJW7"/>
<proteinExistence type="predicted"/>
<gene>
    <name evidence="1" type="ORF">DOTSEDRAFT_23927</name>
</gene>
<dbReference type="EMBL" id="KB446539">
    <property type="protein sequence ID" value="EME43802.1"/>
    <property type="molecule type" value="Genomic_DNA"/>
</dbReference>
<dbReference type="OrthoDB" id="3650819at2759"/>
<evidence type="ECO:0000313" key="1">
    <source>
        <dbReference type="EMBL" id="EME43802.1"/>
    </source>
</evidence>
<dbReference type="Proteomes" id="UP000016933">
    <property type="component" value="Unassembled WGS sequence"/>
</dbReference>
<evidence type="ECO:0000313" key="2">
    <source>
        <dbReference type="Proteomes" id="UP000016933"/>
    </source>
</evidence>
<reference evidence="1 2" key="2">
    <citation type="journal article" date="2012" name="PLoS Pathog.">
        <title>Diverse lifestyles and strategies of plant pathogenesis encoded in the genomes of eighteen Dothideomycetes fungi.</title>
        <authorList>
            <person name="Ohm R.A."/>
            <person name="Feau N."/>
            <person name="Henrissat B."/>
            <person name="Schoch C.L."/>
            <person name="Horwitz B.A."/>
            <person name="Barry K.W."/>
            <person name="Condon B.J."/>
            <person name="Copeland A.C."/>
            <person name="Dhillon B."/>
            <person name="Glaser F."/>
            <person name="Hesse C.N."/>
            <person name="Kosti I."/>
            <person name="LaButti K."/>
            <person name="Lindquist E.A."/>
            <person name="Lucas S."/>
            <person name="Salamov A.A."/>
            <person name="Bradshaw R.E."/>
            <person name="Ciuffetti L."/>
            <person name="Hamelin R.C."/>
            <person name="Kema G.H.J."/>
            <person name="Lawrence C."/>
            <person name="Scott J.A."/>
            <person name="Spatafora J.W."/>
            <person name="Turgeon B.G."/>
            <person name="de Wit P.J.G.M."/>
            <person name="Zhong S."/>
            <person name="Goodwin S.B."/>
            <person name="Grigoriev I.V."/>
        </authorList>
    </citation>
    <scope>NUCLEOTIDE SEQUENCE [LARGE SCALE GENOMIC DNA]</scope>
    <source>
        <strain evidence="2">NZE10 / CBS 128990</strain>
    </source>
</reference>
<sequence length="221" mass="25439">MVTLHDLRTLVSQAERTLKTRKDDLHDAQDHELRVQDDCGHGKYNKEWSKARGATQRALTKYETSSREADKLHRIIQEREVKEERPIRRSPFSSADPYVRQGAAAATSTQRQQILLFKDAVTQWREQCVKRFAGYSAIELFPAPPTKRPCAKQSCCSETRALHTCKCQIQLAFSSVPGLDLKKERIEWHPDKFSGCGDKRKEFQAKAKEIFIIVSSMYRQA</sequence>
<dbReference type="eggNOG" id="ENOG502R9AF">
    <property type="taxonomic scope" value="Eukaryota"/>
</dbReference>
<keyword evidence="2" id="KW-1185">Reference proteome</keyword>
<reference evidence="2" key="1">
    <citation type="journal article" date="2012" name="PLoS Genet.">
        <title>The genomes of the fungal plant pathogens Cladosporium fulvum and Dothistroma septosporum reveal adaptation to different hosts and lifestyles but also signatures of common ancestry.</title>
        <authorList>
            <person name="de Wit P.J.G.M."/>
            <person name="van der Burgt A."/>
            <person name="Oekmen B."/>
            <person name="Stergiopoulos I."/>
            <person name="Abd-Elsalam K.A."/>
            <person name="Aerts A.L."/>
            <person name="Bahkali A.H."/>
            <person name="Beenen H.G."/>
            <person name="Chettri P."/>
            <person name="Cox M.P."/>
            <person name="Datema E."/>
            <person name="de Vries R.P."/>
            <person name="Dhillon B."/>
            <person name="Ganley A.R."/>
            <person name="Griffiths S.A."/>
            <person name="Guo Y."/>
            <person name="Hamelin R.C."/>
            <person name="Henrissat B."/>
            <person name="Kabir M.S."/>
            <person name="Jashni M.K."/>
            <person name="Kema G."/>
            <person name="Klaubauf S."/>
            <person name="Lapidus A."/>
            <person name="Levasseur A."/>
            <person name="Lindquist E."/>
            <person name="Mehrabi R."/>
            <person name="Ohm R.A."/>
            <person name="Owen T.J."/>
            <person name="Salamov A."/>
            <person name="Schwelm A."/>
            <person name="Schijlen E."/>
            <person name="Sun H."/>
            <person name="van den Burg H.A."/>
            <person name="van Ham R.C.H.J."/>
            <person name="Zhang S."/>
            <person name="Goodwin S.B."/>
            <person name="Grigoriev I.V."/>
            <person name="Collemare J."/>
            <person name="Bradshaw R.E."/>
        </authorList>
    </citation>
    <scope>NUCLEOTIDE SEQUENCE [LARGE SCALE GENOMIC DNA]</scope>
    <source>
        <strain evidence="2">NZE10 / CBS 128990</strain>
    </source>
</reference>
<dbReference type="OMA" id="KERIEWH"/>
<dbReference type="HOGENOM" id="CLU_1250654_0_0_1"/>
<protein>
    <submittedName>
        <fullName evidence="1">Uncharacterized protein</fullName>
    </submittedName>
</protein>
<name>N1PJW7_DOTSN</name>
<organism evidence="1 2">
    <name type="scientific">Dothistroma septosporum (strain NZE10 / CBS 128990)</name>
    <name type="common">Red band needle blight fungus</name>
    <name type="synonym">Mycosphaerella pini</name>
    <dbReference type="NCBI Taxonomy" id="675120"/>
    <lineage>
        <taxon>Eukaryota</taxon>
        <taxon>Fungi</taxon>
        <taxon>Dikarya</taxon>
        <taxon>Ascomycota</taxon>
        <taxon>Pezizomycotina</taxon>
        <taxon>Dothideomycetes</taxon>
        <taxon>Dothideomycetidae</taxon>
        <taxon>Mycosphaerellales</taxon>
        <taxon>Mycosphaerellaceae</taxon>
        <taxon>Dothistroma</taxon>
    </lineage>
</organism>